<accession>A0A3E0EPJ3</accession>
<gene>
    <name evidence="8" type="ORF">C8P67_10357</name>
</gene>
<evidence type="ECO:0000256" key="1">
    <source>
        <dbReference type="ARBA" id="ARBA00004141"/>
    </source>
</evidence>
<comment type="subcellular location">
    <subcellularLocation>
        <location evidence="1">Membrane</location>
        <topology evidence="1">Multi-pass membrane protein</topology>
    </subcellularLocation>
</comment>
<dbReference type="InterPro" id="IPR051401">
    <property type="entry name" value="GtrA_CellWall_Glycosyl"/>
</dbReference>
<evidence type="ECO:0000256" key="4">
    <source>
        <dbReference type="ARBA" id="ARBA00022989"/>
    </source>
</evidence>
<dbReference type="PANTHER" id="PTHR38459">
    <property type="entry name" value="PROPHAGE BACTOPRENOL-LINKED GLUCOSE TRANSLOCASE HOMOLOG"/>
    <property type="match status" value="1"/>
</dbReference>
<feature type="transmembrane region" description="Helical" evidence="6">
    <location>
        <begin position="36"/>
        <end position="54"/>
    </location>
</feature>
<dbReference type="OrthoDB" id="9812049at2"/>
<reference evidence="8 9" key="1">
    <citation type="submission" date="2018-08" db="EMBL/GenBank/DDBJ databases">
        <title>Genomic Encyclopedia of Archaeal and Bacterial Type Strains, Phase II (KMG-II): from individual species to whole genera.</title>
        <authorList>
            <person name="Goeker M."/>
        </authorList>
    </citation>
    <scope>NUCLEOTIDE SEQUENCE [LARGE SCALE GENOMIC DNA]</scope>
    <source>
        <strain evidence="8 9">DSM 100880</strain>
    </source>
</reference>
<proteinExistence type="inferred from homology"/>
<evidence type="ECO:0000256" key="2">
    <source>
        <dbReference type="ARBA" id="ARBA00009399"/>
    </source>
</evidence>
<dbReference type="InterPro" id="IPR007267">
    <property type="entry name" value="GtrA_DPMS_TM"/>
</dbReference>
<dbReference type="RefSeq" id="WP_115811154.1">
    <property type="nucleotide sequence ID" value="NZ_QUNI01000003.1"/>
</dbReference>
<comment type="similarity">
    <text evidence="2">Belongs to the GtrA family.</text>
</comment>
<feature type="domain" description="GtrA/DPMS transmembrane" evidence="7">
    <location>
        <begin position="8"/>
        <end position="123"/>
    </location>
</feature>
<keyword evidence="5 6" id="KW-0472">Membrane</keyword>
<name>A0A3E0EPJ3_9FLAO</name>
<dbReference type="EMBL" id="QUNI01000003">
    <property type="protein sequence ID" value="REH00089.1"/>
    <property type="molecule type" value="Genomic_DNA"/>
</dbReference>
<feature type="transmembrane region" description="Helical" evidence="6">
    <location>
        <begin position="66"/>
        <end position="90"/>
    </location>
</feature>
<sequence>MDLIKFFKFGLVGFSGLLIDFSITWFCKEKLLLNKYLSNSFGFLFGVVNNYFLNKYFTFHNTDNHLATQFLSFLIISIIGFLLNTSFLYLLQKNTKINFYVCKAIVTIIVFVWNFTANSLYTFKL</sequence>
<dbReference type="AlphaFoldDB" id="A0A3E0EPJ3"/>
<dbReference type="GO" id="GO:0005886">
    <property type="term" value="C:plasma membrane"/>
    <property type="evidence" value="ECO:0007669"/>
    <property type="project" value="TreeGrafter"/>
</dbReference>
<dbReference type="PANTHER" id="PTHR38459:SF1">
    <property type="entry name" value="PROPHAGE BACTOPRENOL-LINKED GLUCOSE TRANSLOCASE HOMOLOG"/>
    <property type="match status" value="1"/>
</dbReference>
<feature type="transmembrane region" description="Helical" evidence="6">
    <location>
        <begin position="6"/>
        <end position="27"/>
    </location>
</feature>
<comment type="caution">
    <text evidence="8">The sequence shown here is derived from an EMBL/GenBank/DDBJ whole genome shotgun (WGS) entry which is preliminary data.</text>
</comment>
<dbReference type="GO" id="GO:0000271">
    <property type="term" value="P:polysaccharide biosynthetic process"/>
    <property type="evidence" value="ECO:0007669"/>
    <property type="project" value="InterPro"/>
</dbReference>
<protein>
    <submittedName>
        <fullName evidence="8">Putative flippase GtrA</fullName>
    </submittedName>
</protein>
<evidence type="ECO:0000256" key="5">
    <source>
        <dbReference type="ARBA" id="ARBA00023136"/>
    </source>
</evidence>
<evidence type="ECO:0000313" key="9">
    <source>
        <dbReference type="Proteomes" id="UP000257136"/>
    </source>
</evidence>
<dbReference type="Proteomes" id="UP000257136">
    <property type="component" value="Unassembled WGS sequence"/>
</dbReference>
<evidence type="ECO:0000256" key="3">
    <source>
        <dbReference type="ARBA" id="ARBA00022692"/>
    </source>
</evidence>
<feature type="transmembrane region" description="Helical" evidence="6">
    <location>
        <begin position="97"/>
        <end position="116"/>
    </location>
</feature>
<keyword evidence="9" id="KW-1185">Reference proteome</keyword>
<evidence type="ECO:0000256" key="6">
    <source>
        <dbReference type="SAM" id="Phobius"/>
    </source>
</evidence>
<evidence type="ECO:0000259" key="7">
    <source>
        <dbReference type="Pfam" id="PF04138"/>
    </source>
</evidence>
<organism evidence="8 9">
    <name type="scientific">Flavobacterium aquicola</name>
    <dbReference type="NCBI Taxonomy" id="1682742"/>
    <lineage>
        <taxon>Bacteria</taxon>
        <taxon>Pseudomonadati</taxon>
        <taxon>Bacteroidota</taxon>
        <taxon>Flavobacteriia</taxon>
        <taxon>Flavobacteriales</taxon>
        <taxon>Flavobacteriaceae</taxon>
        <taxon>Flavobacterium</taxon>
    </lineage>
</organism>
<dbReference type="Pfam" id="PF04138">
    <property type="entry name" value="GtrA_DPMS_TM"/>
    <property type="match status" value="1"/>
</dbReference>
<evidence type="ECO:0000313" key="8">
    <source>
        <dbReference type="EMBL" id="REH00089.1"/>
    </source>
</evidence>
<keyword evidence="3 6" id="KW-0812">Transmembrane</keyword>
<keyword evidence="4 6" id="KW-1133">Transmembrane helix</keyword>